<dbReference type="EMBL" id="JAWDGP010006211">
    <property type="protein sequence ID" value="KAK3745593.1"/>
    <property type="molecule type" value="Genomic_DNA"/>
</dbReference>
<evidence type="ECO:0000313" key="1">
    <source>
        <dbReference type="EMBL" id="KAK3745593.1"/>
    </source>
</evidence>
<reference evidence="1" key="1">
    <citation type="journal article" date="2023" name="G3 (Bethesda)">
        <title>A reference genome for the long-term kleptoplast-retaining sea slug Elysia crispata morphotype clarki.</title>
        <authorList>
            <person name="Eastman K.E."/>
            <person name="Pendleton A.L."/>
            <person name="Shaikh M.A."/>
            <person name="Suttiyut T."/>
            <person name="Ogas R."/>
            <person name="Tomko P."/>
            <person name="Gavelis G."/>
            <person name="Widhalm J.R."/>
            <person name="Wisecaver J.H."/>
        </authorList>
    </citation>
    <scope>NUCLEOTIDE SEQUENCE</scope>
    <source>
        <strain evidence="1">ECLA1</strain>
    </source>
</reference>
<dbReference type="AlphaFoldDB" id="A0AAE1CZA1"/>
<keyword evidence="2" id="KW-1185">Reference proteome</keyword>
<evidence type="ECO:0000313" key="2">
    <source>
        <dbReference type="Proteomes" id="UP001283361"/>
    </source>
</evidence>
<accession>A0AAE1CZA1</accession>
<comment type="caution">
    <text evidence="1">The sequence shown here is derived from an EMBL/GenBank/DDBJ whole genome shotgun (WGS) entry which is preliminary data.</text>
</comment>
<sequence length="100" mass="11527">MPKLCPFVARRAPASGLVESTNGESCRQSQTDWFLFNLYRALHGSSRLHPELDCQVQRRRLIIYLWSSSRLHPGLDCQVQRRRLIIVSLQALQALLSPRL</sequence>
<name>A0AAE1CZA1_9GAST</name>
<dbReference type="Proteomes" id="UP001283361">
    <property type="component" value="Unassembled WGS sequence"/>
</dbReference>
<proteinExistence type="predicted"/>
<organism evidence="1 2">
    <name type="scientific">Elysia crispata</name>
    <name type="common">lettuce slug</name>
    <dbReference type="NCBI Taxonomy" id="231223"/>
    <lineage>
        <taxon>Eukaryota</taxon>
        <taxon>Metazoa</taxon>
        <taxon>Spiralia</taxon>
        <taxon>Lophotrochozoa</taxon>
        <taxon>Mollusca</taxon>
        <taxon>Gastropoda</taxon>
        <taxon>Heterobranchia</taxon>
        <taxon>Euthyneura</taxon>
        <taxon>Panpulmonata</taxon>
        <taxon>Sacoglossa</taxon>
        <taxon>Placobranchoidea</taxon>
        <taxon>Plakobranchidae</taxon>
        <taxon>Elysia</taxon>
    </lineage>
</organism>
<gene>
    <name evidence="1" type="ORF">RRG08_007431</name>
</gene>
<protein>
    <submittedName>
        <fullName evidence="1">Uncharacterized protein</fullName>
    </submittedName>
</protein>